<gene>
    <name evidence="1" type="ORF">LA76x_5018</name>
</gene>
<dbReference type="EMBL" id="CP011129">
    <property type="protein sequence ID" value="ALN83120.1"/>
    <property type="molecule type" value="Genomic_DNA"/>
</dbReference>
<protein>
    <submittedName>
        <fullName evidence="1">Putative transposase</fullName>
    </submittedName>
</protein>
<accession>A0A0S2DS56</accession>
<dbReference type="KEGG" id="laq:GLA29479_435"/>
<dbReference type="PATRIC" id="fig|84531.7.peg.437"/>
<proteinExistence type="predicted"/>
<dbReference type="KEGG" id="lab:LA76x_5018"/>
<reference evidence="1 2" key="1">
    <citation type="journal article" date="2015" name="BMC Genomics">
        <title>Comparative genomics and metabolic profiling of the genus Lysobacter.</title>
        <authorList>
            <person name="de Bruijn I."/>
            <person name="Cheng X."/>
            <person name="de Jager V."/>
            <person name="Exposito R.G."/>
            <person name="Watrous J."/>
            <person name="Patel N."/>
            <person name="Postma J."/>
            <person name="Dorrestein P.C."/>
            <person name="Kobayashi D."/>
            <person name="Raaijmakers J.M."/>
        </authorList>
    </citation>
    <scope>NUCLEOTIDE SEQUENCE [LARGE SCALE GENOMIC DNA]</scope>
    <source>
        <strain evidence="1 2">76</strain>
    </source>
</reference>
<organism evidence="1 2">
    <name type="scientific">Lysobacter antibioticus</name>
    <dbReference type="NCBI Taxonomy" id="84531"/>
    <lineage>
        <taxon>Bacteria</taxon>
        <taxon>Pseudomonadati</taxon>
        <taxon>Pseudomonadota</taxon>
        <taxon>Gammaproteobacteria</taxon>
        <taxon>Lysobacterales</taxon>
        <taxon>Lysobacteraceae</taxon>
        <taxon>Lysobacter</taxon>
    </lineage>
</organism>
<keyword evidence="2" id="KW-1185">Reference proteome</keyword>
<evidence type="ECO:0000313" key="2">
    <source>
        <dbReference type="Proteomes" id="UP000060787"/>
    </source>
</evidence>
<sequence>MVGWSMKPTMARDLVIDALMMALWRRKPIPGRDRSLRPRLTVRQR</sequence>
<evidence type="ECO:0000313" key="1">
    <source>
        <dbReference type="EMBL" id="ALN83120.1"/>
    </source>
</evidence>
<name>A0A0S2DS56_LYSAN</name>
<dbReference type="Proteomes" id="UP000060787">
    <property type="component" value="Chromosome"/>
</dbReference>
<dbReference type="AlphaFoldDB" id="A0A0S2DS56"/>